<proteinExistence type="predicted"/>
<dbReference type="Proteomes" id="UP001233999">
    <property type="component" value="Unassembled WGS sequence"/>
</dbReference>
<sequence>MTETRYTTALAHLISAGTCIWALKVVKNSLQPVNFPLGSFAAFLITSVLGILTF</sequence>
<accession>A0AAD8AEH4</accession>
<evidence type="ECO:0000256" key="1">
    <source>
        <dbReference type="SAM" id="Phobius"/>
    </source>
</evidence>
<keyword evidence="1" id="KW-0812">Transmembrane</keyword>
<evidence type="ECO:0000313" key="3">
    <source>
        <dbReference type="Proteomes" id="UP001233999"/>
    </source>
</evidence>
<gene>
    <name evidence="2" type="ORF">L9F63_011508</name>
</gene>
<dbReference type="AlphaFoldDB" id="A0AAD8AEH4"/>
<dbReference type="EMBL" id="JASPKZ010001595">
    <property type="protein sequence ID" value="KAJ9597639.1"/>
    <property type="molecule type" value="Genomic_DNA"/>
</dbReference>
<protein>
    <submittedName>
        <fullName evidence="2">Uncharacterized protein</fullName>
    </submittedName>
</protein>
<reference evidence="2" key="1">
    <citation type="journal article" date="2023" name="IScience">
        <title>Live-bearing cockroach genome reveals convergent evolutionary mechanisms linked to viviparity in insects and beyond.</title>
        <authorList>
            <person name="Fouks B."/>
            <person name="Harrison M.C."/>
            <person name="Mikhailova A.A."/>
            <person name="Marchal E."/>
            <person name="English S."/>
            <person name="Carruthers M."/>
            <person name="Jennings E.C."/>
            <person name="Chiamaka E.L."/>
            <person name="Frigard R.A."/>
            <person name="Pippel M."/>
            <person name="Attardo G.M."/>
            <person name="Benoit J.B."/>
            <person name="Bornberg-Bauer E."/>
            <person name="Tobe S.S."/>
        </authorList>
    </citation>
    <scope>NUCLEOTIDE SEQUENCE</scope>
    <source>
        <strain evidence="2">Stay&amp;Tobe</strain>
    </source>
</reference>
<feature type="transmembrane region" description="Helical" evidence="1">
    <location>
        <begin position="33"/>
        <end position="52"/>
    </location>
</feature>
<comment type="caution">
    <text evidence="2">The sequence shown here is derived from an EMBL/GenBank/DDBJ whole genome shotgun (WGS) entry which is preliminary data.</text>
</comment>
<evidence type="ECO:0000313" key="2">
    <source>
        <dbReference type="EMBL" id="KAJ9597639.1"/>
    </source>
</evidence>
<keyword evidence="1" id="KW-0472">Membrane</keyword>
<reference evidence="2" key="2">
    <citation type="submission" date="2023-05" db="EMBL/GenBank/DDBJ databases">
        <authorList>
            <person name="Fouks B."/>
        </authorList>
    </citation>
    <scope>NUCLEOTIDE SEQUENCE</scope>
    <source>
        <strain evidence="2">Stay&amp;Tobe</strain>
        <tissue evidence="2">Testes</tissue>
    </source>
</reference>
<keyword evidence="1" id="KW-1133">Transmembrane helix</keyword>
<name>A0AAD8AEH4_DIPPU</name>
<organism evidence="2 3">
    <name type="scientific">Diploptera punctata</name>
    <name type="common">Pacific beetle cockroach</name>
    <dbReference type="NCBI Taxonomy" id="6984"/>
    <lineage>
        <taxon>Eukaryota</taxon>
        <taxon>Metazoa</taxon>
        <taxon>Ecdysozoa</taxon>
        <taxon>Arthropoda</taxon>
        <taxon>Hexapoda</taxon>
        <taxon>Insecta</taxon>
        <taxon>Pterygota</taxon>
        <taxon>Neoptera</taxon>
        <taxon>Polyneoptera</taxon>
        <taxon>Dictyoptera</taxon>
        <taxon>Blattodea</taxon>
        <taxon>Blaberoidea</taxon>
        <taxon>Blaberidae</taxon>
        <taxon>Diplopterinae</taxon>
        <taxon>Diploptera</taxon>
    </lineage>
</organism>
<keyword evidence="3" id="KW-1185">Reference proteome</keyword>
<feature type="non-terminal residue" evidence="2">
    <location>
        <position position="54"/>
    </location>
</feature>